<dbReference type="PANTHER" id="PTHR43586">
    <property type="entry name" value="CYSTEINE DESULFURASE"/>
    <property type="match status" value="1"/>
</dbReference>
<reference evidence="2 3" key="1">
    <citation type="submission" date="2017-02" db="EMBL/GenBank/DDBJ databases">
        <authorList>
            <person name="Peterson S.W."/>
        </authorList>
    </citation>
    <scope>NUCLEOTIDE SEQUENCE [LARGE SCALE GENOMIC DNA]</scope>
    <source>
        <strain evidence="2 3">ATCC 51222</strain>
    </source>
</reference>
<dbReference type="SUPFAM" id="SSF53383">
    <property type="entry name" value="PLP-dependent transferases"/>
    <property type="match status" value="1"/>
</dbReference>
<dbReference type="OrthoDB" id="9804366at2"/>
<evidence type="ECO:0000313" key="3">
    <source>
        <dbReference type="Proteomes" id="UP000190657"/>
    </source>
</evidence>
<accession>A0A1T4NA19</accession>
<organism evidence="2 3">
    <name type="scientific">Eubacterium coprostanoligenes</name>
    <dbReference type="NCBI Taxonomy" id="290054"/>
    <lineage>
        <taxon>Bacteria</taxon>
        <taxon>Bacillati</taxon>
        <taxon>Bacillota</taxon>
        <taxon>Clostridia</taxon>
        <taxon>Eubacteriales</taxon>
        <taxon>Eubacteriaceae</taxon>
        <taxon>Eubacterium</taxon>
    </lineage>
</organism>
<dbReference type="AlphaFoldDB" id="A0A1T4NA19"/>
<dbReference type="RefSeq" id="WP_159443439.1">
    <property type="nucleotide sequence ID" value="NZ_FUWW01000020.1"/>
</dbReference>
<sequence length="376" mass="40717">MIYFDNAATTYPKPSSVLASAVLAMKKYSFNSGRGGYKESIRAGEMIYSVREKVADMFGFEPQNVAFTKNCTEALNMAIKGSVKQGDHIIISSLEHNSVSRVAQKLADSGTIEYDIARYSFDDDETVKNFENLIKPNTTVVVCMHSSNAFGVTFPVAKIGEMCKNHGIRFIVDGAQGAGVADINAKRDNIDILCAPGHKCLFGAMGTGFIAVKDGVQLSTIEEGGTGSNSMSLKQPDFLPDRLESGTLNNSGIISLGKGIDYINTYGTDAIYSHELSLARHTYSALDGIDGVKLYTPLPEKNKTMPIISFNFADYSSEKTASILAKNNICTRAGFHCTPLAHKHFGTADRGTVRVSFGAFNTVYDCEALINVVKKL</sequence>
<dbReference type="PANTHER" id="PTHR43586:SF4">
    <property type="entry name" value="ISOPENICILLIN N EPIMERASE"/>
    <property type="match status" value="1"/>
</dbReference>
<feature type="domain" description="Aminotransferase class V" evidence="1">
    <location>
        <begin position="2"/>
        <end position="369"/>
    </location>
</feature>
<keyword evidence="3" id="KW-1185">Reference proteome</keyword>
<dbReference type="InterPro" id="IPR015422">
    <property type="entry name" value="PyrdxlP-dep_Trfase_small"/>
</dbReference>
<dbReference type="EMBL" id="FUWW01000020">
    <property type="protein sequence ID" value="SJZ76072.1"/>
    <property type="molecule type" value="Genomic_DNA"/>
</dbReference>
<protein>
    <submittedName>
        <fullName evidence="2">Cysteine desulfurase family protein</fullName>
    </submittedName>
</protein>
<dbReference type="InterPro" id="IPR010969">
    <property type="entry name" value="Cys_dSase-rel_unknwn_funct"/>
</dbReference>
<dbReference type="STRING" id="290054.SAMN02745114_01532"/>
<dbReference type="GO" id="GO:0003824">
    <property type="term" value="F:catalytic activity"/>
    <property type="evidence" value="ECO:0007669"/>
    <property type="project" value="UniProtKB-ARBA"/>
</dbReference>
<name>A0A1T4NA19_9FIRM</name>
<dbReference type="Pfam" id="PF00266">
    <property type="entry name" value="Aminotran_5"/>
    <property type="match status" value="1"/>
</dbReference>
<dbReference type="Gene3D" id="3.90.1150.10">
    <property type="entry name" value="Aspartate Aminotransferase, domain 1"/>
    <property type="match status" value="1"/>
</dbReference>
<dbReference type="Gene3D" id="3.40.640.10">
    <property type="entry name" value="Type I PLP-dependent aspartate aminotransferase-like (Major domain)"/>
    <property type="match status" value="1"/>
</dbReference>
<dbReference type="InterPro" id="IPR015424">
    <property type="entry name" value="PyrdxlP-dep_Trfase"/>
</dbReference>
<evidence type="ECO:0000259" key="1">
    <source>
        <dbReference type="Pfam" id="PF00266"/>
    </source>
</evidence>
<gene>
    <name evidence="2" type="ORF">SAMN02745114_01532</name>
</gene>
<evidence type="ECO:0000313" key="2">
    <source>
        <dbReference type="EMBL" id="SJZ76072.1"/>
    </source>
</evidence>
<dbReference type="InterPro" id="IPR000192">
    <property type="entry name" value="Aminotrans_V_dom"/>
</dbReference>
<dbReference type="NCBIfam" id="TIGR01977">
    <property type="entry name" value="am_tr_V_EF2568"/>
    <property type="match status" value="1"/>
</dbReference>
<proteinExistence type="predicted"/>
<dbReference type="InterPro" id="IPR015421">
    <property type="entry name" value="PyrdxlP-dep_Trfase_major"/>
</dbReference>
<dbReference type="Proteomes" id="UP000190657">
    <property type="component" value="Unassembled WGS sequence"/>
</dbReference>